<organism evidence="2 3">
    <name type="scientific">Modicella reniformis</name>
    <dbReference type="NCBI Taxonomy" id="1440133"/>
    <lineage>
        <taxon>Eukaryota</taxon>
        <taxon>Fungi</taxon>
        <taxon>Fungi incertae sedis</taxon>
        <taxon>Mucoromycota</taxon>
        <taxon>Mortierellomycotina</taxon>
        <taxon>Mortierellomycetes</taxon>
        <taxon>Mortierellales</taxon>
        <taxon>Mortierellaceae</taxon>
        <taxon>Modicella</taxon>
    </lineage>
</organism>
<feature type="compositionally biased region" description="Acidic residues" evidence="1">
    <location>
        <begin position="66"/>
        <end position="93"/>
    </location>
</feature>
<evidence type="ECO:0000313" key="3">
    <source>
        <dbReference type="Proteomes" id="UP000749646"/>
    </source>
</evidence>
<sequence length="403" mass="45062">MSTNLDVISENAMVEDLLDTNSTAHALLEATSTHLIPPTANHNDHDHDHDHDDDGDSSGSNNSDTADSDNDNSGEDDDDQAASDDSDDEDLDPTIDKESRSSQEASGSKDRSNRSRTSAVSKKKRPSIGSLSTSPSSNLARIVSATPTKKIAKKTKKTIKSKSSKGSLSSIAARQVSEEAKLEGAKPIVSRFLELENTKLNDKLLQVFMINGMVPYVIESITRLDSEIAKELSNDMEEDTNQESRFMKHTEQCHRTRDYSNLDLMKKSYTAMNVLIRNDVYNEFVLSSAHQSIVKELFKIFRPESNGNFYHFQKVFETILKKFRPQIMATLFEDVDSESGLAKVPMIFDMLPFLDQGPVALSMIRILFPTYTYAIADKIPAYYQILQNGHFMEMLLAMVTLPK</sequence>
<feature type="compositionally biased region" description="Low complexity" evidence="1">
    <location>
        <begin position="127"/>
        <end position="137"/>
    </location>
</feature>
<keyword evidence="3" id="KW-1185">Reference proteome</keyword>
<evidence type="ECO:0000313" key="2">
    <source>
        <dbReference type="EMBL" id="KAF9978244.1"/>
    </source>
</evidence>
<feature type="compositionally biased region" description="Basic and acidic residues" evidence="1">
    <location>
        <begin position="94"/>
        <end position="113"/>
    </location>
</feature>
<evidence type="ECO:0000256" key="1">
    <source>
        <dbReference type="SAM" id="MobiDB-lite"/>
    </source>
</evidence>
<dbReference type="Proteomes" id="UP000749646">
    <property type="component" value="Unassembled WGS sequence"/>
</dbReference>
<protein>
    <submittedName>
        <fullName evidence="2">Uncharacterized protein</fullName>
    </submittedName>
</protein>
<accession>A0A9P6JKL5</accession>
<feature type="non-terminal residue" evidence="2">
    <location>
        <position position="1"/>
    </location>
</feature>
<reference evidence="2" key="1">
    <citation type="journal article" date="2020" name="Fungal Divers.">
        <title>Resolving the Mortierellaceae phylogeny through synthesis of multi-gene phylogenetics and phylogenomics.</title>
        <authorList>
            <person name="Vandepol N."/>
            <person name="Liber J."/>
            <person name="Desiro A."/>
            <person name="Na H."/>
            <person name="Kennedy M."/>
            <person name="Barry K."/>
            <person name="Grigoriev I.V."/>
            <person name="Miller A.N."/>
            <person name="O'Donnell K."/>
            <person name="Stajich J.E."/>
            <person name="Bonito G."/>
        </authorList>
    </citation>
    <scope>NUCLEOTIDE SEQUENCE</scope>
    <source>
        <strain evidence="2">MES-2147</strain>
    </source>
</reference>
<feature type="compositionally biased region" description="Basic residues" evidence="1">
    <location>
        <begin position="150"/>
        <end position="163"/>
    </location>
</feature>
<dbReference type="OrthoDB" id="1923159at2759"/>
<gene>
    <name evidence="2" type="ORF">BGZ65_007073</name>
</gene>
<comment type="caution">
    <text evidence="2">The sequence shown here is derived from an EMBL/GenBank/DDBJ whole genome shotgun (WGS) entry which is preliminary data.</text>
</comment>
<proteinExistence type="predicted"/>
<name>A0A9P6JKL5_9FUNG</name>
<dbReference type="EMBL" id="JAAAHW010004136">
    <property type="protein sequence ID" value="KAF9978244.1"/>
    <property type="molecule type" value="Genomic_DNA"/>
</dbReference>
<feature type="region of interest" description="Disordered" evidence="1">
    <location>
        <begin position="36"/>
        <end position="166"/>
    </location>
</feature>
<dbReference type="AlphaFoldDB" id="A0A9P6JKL5"/>
<feature type="compositionally biased region" description="Basic and acidic residues" evidence="1">
    <location>
        <begin position="42"/>
        <end position="52"/>
    </location>
</feature>